<comment type="caution">
    <text evidence="1">The sequence shown here is derived from an EMBL/GenBank/DDBJ whole genome shotgun (WGS) entry which is preliminary data.</text>
</comment>
<organism evidence="1 2">
    <name type="scientific">Auriscalpium vulgare</name>
    <dbReference type="NCBI Taxonomy" id="40419"/>
    <lineage>
        <taxon>Eukaryota</taxon>
        <taxon>Fungi</taxon>
        <taxon>Dikarya</taxon>
        <taxon>Basidiomycota</taxon>
        <taxon>Agaricomycotina</taxon>
        <taxon>Agaricomycetes</taxon>
        <taxon>Russulales</taxon>
        <taxon>Auriscalpiaceae</taxon>
        <taxon>Auriscalpium</taxon>
    </lineage>
</organism>
<keyword evidence="2" id="KW-1185">Reference proteome</keyword>
<dbReference type="Proteomes" id="UP000814033">
    <property type="component" value="Unassembled WGS sequence"/>
</dbReference>
<evidence type="ECO:0000313" key="2">
    <source>
        <dbReference type="Proteomes" id="UP000814033"/>
    </source>
</evidence>
<proteinExistence type="predicted"/>
<reference evidence="1" key="2">
    <citation type="journal article" date="2022" name="New Phytol.">
        <title>Evolutionary transition to the ectomycorrhizal habit in the genomes of a hyperdiverse lineage of mushroom-forming fungi.</title>
        <authorList>
            <person name="Looney B."/>
            <person name="Miyauchi S."/>
            <person name="Morin E."/>
            <person name="Drula E."/>
            <person name="Courty P.E."/>
            <person name="Kohler A."/>
            <person name="Kuo A."/>
            <person name="LaButti K."/>
            <person name="Pangilinan J."/>
            <person name="Lipzen A."/>
            <person name="Riley R."/>
            <person name="Andreopoulos W."/>
            <person name="He G."/>
            <person name="Johnson J."/>
            <person name="Nolan M."/>
            <person name="Tritt A."/>
            <person name="Barry K.W."/>
            <person name="Grigoriev I.V."/>
            <person name="Nagy L.G."/>
            <person name="Hibbett D."/>
            <person name="Henrissat B."/>
            <person name="Matheny P.B."/>
            <person name="Labbe J."/>
            <person name="Martin F.M."/>
        </authorList>
    </citation>
    <scope>NUCLEOTIDE SEQUENCE</scope>
    <source>
        <strain evidence="1">FP105234-sp</strain>
    </source>
</reference>
<dbReference type="EMBL" id="MU275950">
    <property type="protein sequence ID" value="KAI0045476.1"/>
    <property type="molecule type" value="Genomic_DNA"/>
</dbReference>
<sequence>MTSFTPPSDAQPSAPSVEKLPTYTETPVPGFFTYFVILDGKYRGIYTDWAVVGPAVRLLKASHRKVTSWSAAVEALNNADVAIAMVTNQMASVSINDAAQTSAASQAHVSTGAAATTSSRELPTASMRTPAPAAPAAPPAPPPSRSPSPSSLPTGELVALVATDEEIEEGMEEHVQGRGSRPRNSHGGWPYLAVARGRKRGIFPNTPAAISLTVGYPGQLARGFRTIGGAHLWLEEH</sequence>
<accession>A0ACB8RMR3</accession>
<protein>
    <submittedName>
        <fullName evidence="1">Uncharacterized protein</fullName>
    </submittedName>
</protein>
<evidence type="ECO:0000313" key="1">
    <source>
        <dbReference type="EMBL" id="KAI0045476.1"/>
    </source>
</evidence>
<name>A0ACB8RMR3_9AGAM</name>
<gene>
    <name evidence="1" type="ORF">FA95DRAFT_1607657</name>
</gene>
<reference evidence="1" key="1">
    <citation type="submission" date="2021-02" db="EMBL/GenBank/DDBJ databases">
        <authorList>
            <consortium name="DOE Joint Genome Institute"/>
            <person name="Ahrendt S."/>
            <person name="Looney B.P."/>
            <person name="Miyauchi S."/>
            <person name="Morin E."/>
            <person name="Drula E."/>
            <person name="Courty P.E."/>
            <person name="Chicoki N."/>
            <person name="Fauchery L."/>
            <person name="Kohler A."/>
            <person name="Kuo A."/>
            <person name="Labutti K."/>
            <person name="Pangilinan J."/>
            <person name="Lipzen A."/>
            <person name="Riley R."/>
            <person name="Andreopoulos W."/>
            <person name="He G."/>
            <person name="Johnson J."/>
            <person name="Barry K.W."/>
            <person name="Grigoriev I.V."/>
            <person name="Nagy L."/>
            <person name="Hibbett D."/>
            <person name="Henrissat B."/>
            <person name="Matheny P.B."/>
            <person name="Labbe J."/>
            <person name="Martin F."/>
        </authorList>
    </citation>
    <scope>NUCLEOTIDE SEQUENCE</scope>
    <source>
        <strain evidence="1">FP105234-sp</strain>
    </source>
</reference>